<comment type="subcellular location">
    <subcellularLocation>
        <location evidence="7">Cytoplasm</location>
    </subcellularLocation>
</comment>
<evidence type="ECO:0000256" key="4">
    <source>
        <dbReference type="ARBA" id="ARBA00022603"/>
    </source>
</evidence>
<feature type="binding site" evidence="7">
    <location>
        <position position="56"/>
    </location>
    <ligand>
        <name>S-adenosyl-L-methionine</name>
        <dbReference type="ChEBI" id="CHEBI:59789"/>
    </ligand>
</feature>
<sequence>MNQEFNQHFSVLLKESIDGLKIKEDGVYFDCTFGRGGHSRKILDALGENGRLYAIDQDPQAIAYAQEHFADSRFEIIYGSFEQLADFCRDRGLLGKVDGVLMDLGVSSPQLDDAERGFSFMREGPLDMRMNTEAGLSAKEWLQKVDEETLKKVLKNYGEERFSGRIARVIKEAIAANQLHSTKDLAEIVDKASPKKEKNKHPATRTFQAIRIAVNRELDVLKNVLEASLEVLAPGGRLAVISFHSLEDRIAKVFIRDQSRIRDLFPDSPVQIEIIEPVLKTIGKPIFPSKEECDLNPRSRSAVLRIAERLTKDCSE</sequence>
<evidence type="ECO:0000256" key="1">
    <source>
        <dbReference type="ARBA" id="ARBA00010396"/>
    </source>
</evidence>
<proteinExistence type="inferred from homology"/>
<reference evidence="9" key="1">
    <citation type="submission" date="2019-11" db="EMBL/GenBank/DDBJ databases">
        <title>Isolation and characterization of two novel species in the genus Thiomicrorhabdus.</title>
        <authorList>
            <person name="Mochizuki J."/>
            <person name="Kojima H."/>
            <person name="Fukui M."/>
        </authorList>
    </citation>
    <scope>NUCLEOTIDE SEQUENCE [LARGE SCALE GENOMIC DNA]</scope>
    <source>
        <strain evidence="9">aks77</strain>
    </source>
</reference>
<dbReference type="InterPro" id="IPR002903">
    <property type="entry name" value="RsmH"/>
</dbReference>
<evidence type="ECO:0000256" key="6">
    <source>
        <dbReference type="ARBA" id="ARBA00022691"/>
    </source>
</evidence>
<evidence type="ECO:0000256" key="3">
    <source>
        <dbReference type="ARBA" id="ARBA00022552"/>
    </source>
</evidence>
<dbReference type="RefSeq" id="WP_173273313.1">
    <property type="nucleotide sequence ID" value="NZ_AP021889.1"/>
</dbReference>
<comment type="similarity">
    <text evidence="1 7">Belongs to the methyltransferase superfamily. RsmH family.</text>
</comment>
<keyword evidence="6 7" id="KW-0949">S-adenosyl-L-methionine</keyword>
<evidence type="ECO:0000313" key="8">
    <source>
        <dbReference type="EMBL" id="BBP46561.1"/>
    </source>
</evidence>
<dbReference type="SUPFAM" id="SSF81799">
    <property type="entry name" value="Putative methyltransferase TM0872, insert domain"/>
    <property type="match status" value="1"/>
</dbReference>
<keyword evidence="4 7" id="KW-0489">Methyltransferase</keyword>
<feature type="binding site" evidence="7">
    <location>
        <position position="103"/>
    </location>
    <ligand>
        <name>S-adenosyl-L-methionine</name>
        <dbReference type="ChEBI" id="CHEBI:59789"/>
    </ligand>
</feature>
<dbReference type="PANTHER" id="PTHR11265">
    <property type="entry name" value="S-ADENOSYL-METHYLTRANSFERASE MRAW"/>
    <property type="match status" value="1"/>
</dbReference>
<dbReference type="AlphaFoldDB" id="A0A6F8PWQ9"/>
<feature type="binding site" evidence="7">
    <location>
        <position position="81"/>
    </location>
    <ligand>
        <name>S-adenosyl-L-methionine</name>
        <dbReference type="ChEBI" id="CHEBI:59789"/>
    </ligand>
</feature>
<dbReference type="EMBL" id="AP021889">
    <property type="protein sequence ID" value="BBP46561.1"/>
    <property type="molecule type" value="Genomic_DNA"/>
</dbReference>
<keyword evidence="3 7" id="KW-0698">rRNA processing</keyword>
<accession>A0A6F8PWQ9</accession>
<dbReference type="KEGG" id="tse:THMIRHAS_19340"/>
<gene>
    <name evidence="7 8" type="primary">rsmH</name>
    <name evidence="8" type="ORF">THMIRHAS_19340</name>
</gene>
<dbReference type="SUPFAM" id="SSF53335">
    <property type="entry name" value="S-adenosyl-L-methionine-dependent methyltransferases"/>
    <property type="match status" value="1"/>
</dbReference>
<keyword evidence="5 7" id="KW-0808">Transferase</keyword>
<feature type="binding site" evidence="7">
    <location>
        <begin position="36"/>
        <end position="38"/>
    </location>
    <ligand>
        <name>S-adenosyl-L-methionine</name>
        <dbReference type="ChEBI" id="CHEBI:59789"/>
    </ligand>
</feature>
<dbReference type="FunFam" id="1.10.150.170:FF:000001">
    <property type="entry name" value="Ribosomal RNA small subunit methyltransferase H"/>
    <property type="match status" value="1"/>
</dbReference>
<dbReference type="Proteomes" id="UP000501726">
    <property type="component" value="Chromosome"/>
</dbReference>
<evidence type="ECO:0000256" key="7">
    <source>
        <dbReference type="HAMAP-Rule" id="MF_01007"/>
    </source>
</evidence>
<organism evidence="8 9">
    <name type="scientific">Thiosulfatimonas sediminis</name>
    <dbReference type="NCBI Taxonomy" id="2675054"/>
    <lineage>
        <taxon>Bacteria</taxon>
        <taxon>Pseudomonadati</taxon>
        <taxon>Pseudomonadota</taxon>
        <taxon>Gammaproteobacteria</taxon>
        <taxon>Thiotrichales</taxon>
        <taxon>Piscirickettsiaceae</taxon>
        <taxon>Thiosulfatimonas</taxon>
    </lineage>
</organism>
<evidence type="ECO:0000256" key="2">
    <source>
        <dbReference type="ARBA" id="ARBA00022490"/>
    </source>
</evidence>
<name>A0A6F8PWQ9_9GAMM</name>
<evidence type="ECO:0000256" key="5">
    <source>
        <dbReference type="ARBA" id="ARBA00022679"/>
    </source>
</evidence>
<dbReference type="PANTHER" id="PTHR11265:SF0">
    <property type="entry name" value="12S RRNA N4-METHYLCYTIDINE METHYLTRANSFERASE"/>
    <property type="match status" value="1"/>
</dbReference>
<feature type="binding site" evidence="7">
    <location>
        <position position="110"/>
    </location>
    <ligand>
        <name>S-adenosyl-L-methionine</name>
        <dbReference type="ChEBI" id="CHEBI:59789"/>
    </ligand>
</feature>
<dbReference type="GO" id="GO:0071424">
    <property type="term" value="F:rRNA (cytosine-N4-)-methyltransferase activity"/>
    <property type="evidence" value="ECO:0007669"/>
    <property type="project" value="UniProtKB-UniRule"/>
</dbReference>
<keyword evidence="2 7" id="KW-0963">Cytoplasm</keyword>
<dbReference type="Pfam" id="PF01795">
    <property type="entry name" value="Methyltransf_5"/>
    <property type="match status" value="1"/>
</dbReference>
<dbReference type="Gene3D" id="3.40.50.150">
    <property type="entry name" value="Vaccinia Virus protein VP39"/>
    <property type="match status" value="1"/>
</dbReference>
<keyword evidence="9" id="KW-1185">Reference proteome</keyword>
<dbReference type="InterPro" id="IPR023397">
    <property type="entry name" value="SAM-dep_MeTrfase_MraW_recog"/>
</dbReference>
<dbReference type="HAMAP" id="MF_01007">
    <property type="entry name" value="16SrRNA_methyltr_H"/>
    <property type="match status" value="1"/>
</dbReference>
<dbReference type="GO" id="GO:0070475">
    <property type="term" value="P:rRNA base methylation"/>
    <property type="evidence" value="ECO:0007669"/>
    <property type="project" value="UniProtKB-UniRule"/>
</dbReference>
<dbReference type="EC" id="2.1.1.199" evidence="7"/>
<comment type="function">
    <text evidence="7">Specifically methylates the N4 position of cytidine in position 1402 (C1402) of 16S rRNA.</text>
</comment>
<protein>
    <recommendedName>
        <fullName evidence="7">Ribosomal RNA small subunit methyltransferase H</fullName>
        <ecNumber evidence="7">2.1.1.199</ecNumber>
    </recommendedName>
    <alternativeName>
        <fullName evidence="7">16S rRNA m(4)C1402 methyltransferase</fullName>
    </alternativeName>
    <alternativeName>
        <fullName evidence="7">rRNA (cytosine-N(4)-)-methyltransferase RsmH</fullName>
    </alternativeName>
</protein>
<evidence type="ECO:0000313" key="9">
    <source>
        <dbReference type="Proteomes" id="UP000501726"/>
    </source>
</evidence>
<dbReference type="InterPro" id="IPR029063">
    <property type="entry name" value="SAM-dependent_MTases_sf"/>
</dbReference>
<dbReference type="PIRSF" id="PIRSF004486">
    <property type="entry name" value="MraW"/>
    <property type="match status" value="1"/>
</dbReference>
<dbReference type="Gene3D" id="1.10.150.170">
    <property type="entry name" value="Putative methyltransferase TM0872, insert domain"/>
    <property type="match status" value="1"/>
</dbReference>
<comment type="catalytic activity">
    <reaction evidence="7">
        <text>cytidine(1402) in 16S rRNA + S-adenosyl-L-methionine = N(4)-methylcytidine(1402) in 16S rRNA + S-adenosyl-L-homocysteine + H(+)</text>
        <dbReference type="Rhea" id="RHEA:42928"/>
        <dbReference type="Rhea" id="RHEA-COMP:10286"/>
        <dbReference type="Rhea" id="RHEA-COMP:10287"/>
        <dbReference type="ChEBI" id="CHEBI:15378"/>
        <dbReference type="ChEBI" id="CHEBI:57856"/>
        <dbReference type="ChEBI" id="CHEBI:59789"/>
        <dbReference type="ChEBI" id="CHEBI:74506"/>
        <dbReference type="ChEBI" id="CHEBI:82748"/>
        <dbReference type="EC" id="2.1.1.199"/>
    </reaction>
</comment>
<dbReference type="NCBIfam" id="TIGR00006">
    <property type="entry name" value="16S rRNA (cytosine(1402)-N(4))-methyltransferase RsmH"/>
    <property type="match status" value="1"/>
</dbReference>
<dbReference type="GO" id="GO:0005737">
    <property type="term" value="C:cytoplasm"/>
    <property type="evidence" value="ECO:0007669"/>
    <property type="project" value="UniProtKB-SubCell"/>
</dbReference>